<reference evidence="2 3" key="1">
    <citation type="journal article" date="2019" name="Commun. Biol.">
        <title>The bagworm genome reveals a unique fibroin gene that provides high tensile strength.</title>
        <authorList>
            <person name="Kono N."/>
            <person name="Nakamura H."/>
            <person name="Ohtoshi R."/>
            <person name="Tomita M."/>
            <person name="Numata K."/>
            <person name="Arakawa K."/>
        </authorList>
    </citation>
    <scope>NUCLEOTIDE SEQUENCE [LARGE SCALE GENOMIC DNA]</scope>
</reference>
<feature type="region of interest" description="Disordered" evidence="1">
    <location>
        <begin position="176"/>
        <end position="203"/>
    </location>
</feature>
<evidence type="ECO:0000313" key="2">
    <source>
        <dbReference type="EMBL" id="GBP17755.1"/>
    </source>
</evidence>
<feature type="compositionally biased region" description="Polar residues" evidence="1">
    <location>
        <begin position="191"/>
        <end position="203"/>
    </location>
</feature>
<dbReference type="Proteomes" id="UP000299102">
    <property type="component" value="Unassembled WGS sequence"/>
</dbReference>
<dbReference type="AlphaFoldDB" id="A0A4C1TUR1"/>
<sequence>MKWQTFQWQNRTVANLTTARKWVGPTREIPQSSITQTQSNSFCCCILMNKRSDGPLSHHHSVSGYPIPTQENALLGLRVSVGGDDYLLSGGSQTRLLQSDRSGIRIATIISIVDGTLRIQAGGNENKTQPFNNTNSVLSASVRFLCFIPSDCDRDAMARRDCPMTGSRAGRLMAARGAARNPSPEGGDGSDTISLSVTETVCP</sequence>
<evidence type="ECO:0000256" key="1">
    <source>
        <dbReference type="SAM" id="MobiDB-lite"/>
    </source>
</evidence>
<dbReference type="EMBL" id="BGZK01000090">
    <property type="protein sequence ID" value="GBP17755.1"/>
    <property type="molecule type" value="Genomic_DNA"/>
</dbReference>
<comment type="caution">
    <text evidence="2">The sequence shown here is derived from an EMBL/GenBank/DDBJ whole genome shotgun (WGS) entry which is preliminary data.</text>
</comment>
<accession>A0A4C1TUR1</accession>
<protein>
    <submittedName>
        <fullName evidence="2">Uncharacterized protein</fullName>
    </submittedName>
</protein>
<organism evidence="2 3">
    <name type="scientific">Eumeta variegata</name>
    <name type="common">Bagworm moth</name>
    <name type="synonym">Eumeta japonica</name>
    <dbReference type="NCBI Taxonomy" id="151549"/>
    <lineage>
        <taxon>Eukaryota</taxon>
        <taxon>Metazoa</taxon>
        <taxon>Ecdysozoa</taxon>
        <taxon>Arthropoda</taxon>
        <taxon>Hexapoda</taxon>
        <taxon>Insecta</taxon>
        <taxon>Pterygota</taxon>
        <taxon>Neoptera</taxon>
        <taxon>Endopterygota</taxon>
        <taxon>Lepidoptera</taxon>
        <taxon>Glossata</taxon>
        <taxon>Ditrysia</taxon>
        <taxon>Tineoidea</taxon>
        <taxon>Psychidae</taxon>
        <taxon>Oiketicinae</taxon>
        <taxon>Eumeta</taxon>
    </lineage>
</organism>
<name>A0A4C1TUR1_EUMVA</name>
<gene>
    <name evidence="2" type="ORF">EVAR_102613_1</name>
</gene>
<keyword evidence="3" id="KW-1185">Reference proteome</keyword>
<evidence type="ECO:0000313" key="3">
    <source>
        <dbReference type="Proteomes" id="UP000299102"/>
    </source>
</evidence>
<proteinExistence type="predicted"/>